<evidence type="ECO:0000313" key="5">
    <source>
        <dbReference type="Proteomes" id="UP000542125"/>
    </source>
</evidence>
<gene>
    <name evidence="4" type="ORF">FHW18_002852</name>
</gene>
<keyword evidence="2" id="KW-0812">Transmembrane</keyword>
<keyword evidence="2" id="KW-0472">Membrane</keyword>
<dbReference type="AlphaFoldDB" id="A0A7Y9LP60"/>
<dbReference type="InterPro" id="IPR002059">
    <property type="entry name" value="CSP_DNA-bd"/>
</dbReference>
<dbReference type="RefSeq" id="WP_179587346.1">
    <property type="nucleotide sequence ID" value="NZ_JACBYR010000001.1"/>
</dbReference>
<dbReference type="InterPro" id="IPR052069">
    <property type="entry name" value="Ca-reg_mRNA-binding_domain"/>
</dbReference>
<dbReference type="EMBL" id="JACBYR010000001">
    <property type="protein sequence ID" value="NYE83581.1"/>
    <property type="molecule type" value="Genomic_DNA"/>
</dbReference>
<proteinExistence type="predicted"/>
<dbReference type="Gene3D" id="2.40.50.140">
    <property type="entry name" value="Nucleic acid-binding proteins"/>
    <property type="match status" value="1"/>
</dbReference>
<evidence type="ECO:0000256" key="1">
    <source>
        <dbReference type="ARBA" id="ARBA00022553"/>
    </source>
</evidence>
<keyword evidence="1" id="KW-0597">Phosphoprotein</keyword>
<dbReference type="GO" id="GO:0005829">
    <property type="term" value="C:cytosol"/>
    <property type="evidence" value="ECO:0007669"/>
    <property type="project" value="UniProtKB-ARBA"/>
</dbReference>
<keyword evidence="5" id="KW-1185">Reference proteome</keyword>
<dbReference type="Pfam" id="PF06961">
    <property type="entry name" value="DUF1294"/>
    <property type="match status" value="1"/>
</dbReference>
<feature type="transmembrane region" description="Helical" evidence="2">
    <location>
        <begin position="107"/>
        <end position="126"/>
    </location>
</feature>
<dbReference type="InterPro" id="IPR012340">
    <property type="entry name" value="NA-bd_OB-fold"/>
</dbReference>
<organism evidence="4 5">
    <name type="scientific">Pigmentiphaga litoralis</name>
    <dbReference type="NCBI Taxonomy" id="516702"/>
    <lineage>
        <taxon>Bacteria</taxon>
        <taxon>Pseudomonadati</taxon>
        <taxon>Pseudomonadota</taxon>
        <taxon>Betaproteobacteria</taxon>
        <taxon>Burkholderiales</taxon>
        <taxon>Alcaligenaceae</taxon>
        <taxon>Pigmentiphaga</taxon>
    </lineage>
</organism>
<dbReference type="InterPro" id="IPR011129">
    <property type="entry name" value="CSD"/>
</dbReference>
<dbReference type="SMART" id="SM00357">
    <property type="entry name" value="CSP"/>
    <property type="match status" value="1"/>
</dbReference>
<dbReference type="PROSITE" id="PS51857">
    <property type="entry name" value="CSD_2"/>
    <property type="match status" value="1"/>
</dbReference>
<name>A0A7Y9LP60_9BURK</name>
<feature type="transmembrane region" description="Helical" evidence="2">
    <location>
        <begin position="170"/>
        <end position="191"/>
    </location>
</feature>
<dbReference type="InterPro" id="IPR010718">
    <property type="entry name" value="DUF1294"/>
</dbReference>
<comment type="caution">
    <text evidence="4">The sequence shown here is derived from an EMBL/GenBank/DDBJ whole genome shotgun (WGS) entry which is preliminary data.</text>
</comment>
<dbReference type="PANTHER" id="PTHR12962">
    <property type="entry name" value="CALCIUM-REGULATED HEAT STABLE PROTEIN CRHSP-24-RELATED"/>
    <property type="match status" value="1"/>
</dbReference>
<dbReference type="GO" id="GO:0003730">
    <property type="term" value="F:mRNA 3'-UTR binding"/>
    <property type="evidence" value="ECO:0007669"/>
    <property type="project" value="TreeGrafter"/>
</dbReference>
<dbReference type="CDD" id="cd04458">
    <property type="entry name" value="CSP_CDS"/>
    <property type="match status" value="1"/>
</dbReference>
<evidence type="ECO:0000313" key="4">
    <source>
        <dbReference type="EMBL" id="NYE83581.1"/>
    </source>
</evidence>
<reference evidence="4 5" key="1">
    <citation type="submission" date="2020-07" db="EMBL/GenBank/DDBJ databases">
        <title>Genomic Encyclopedia of Type Strains, Phase IV (KMG-V): Genome sequencing to study the core and pangenomes of soil and plant-associated prokaryotes.</title>
        <authorList>
            <person name="Whitman W."/>
        </authorList>
    </citation>
    <scope>NUCLEOTIDE SEQUENCE [LARGE SCALE GENOMIC DNA]</scope>
    <source>
        <strain evidence="4 5">SAS40</strain>
    </source>
</reference>
<dbReference type="PANTHER" id="PTHR12962:SF1">
    <property type="entry name" value="COLD SHOCK DOMAIN-CONTAINING PROTEIN CG9705"/>
    <property type="match status" value="1"/>
</dbReference>
<protein>
    <submittedName>
        <fullName evidence="4">Uncharacterized membrane protein YsdA (DUF1294 family)/cold shock CspA family protein</fullName>
    </submittedName>
</protein>
<sequence>MQQQKGKLKSWKDEQGFGFIQPEGGGPQVFVHISAFKSKHRRPDVGEPLLYQLGQGKDGKPCAVKAQFVNNEIRTPAPGRGWPVPVAVALLFLGGLGLLVYLDRMSVVMLGIYLVASALALLVYEMDKTAARNGRSRISENVLLLIGLLGGWPGAWVAQRLLRHKSRKTSFQVAFWITVAINCAALGYLLYRGVPGLA</sequence>
<evidence type="ECO:0000256" key="2">
    <source>
        <dbReference type="SAM" id="Phobius"/>
    </source>
</evidence>
<dbReference type="Proteomes" id="UP000542125">
    <property type="component" value="Unassembled WGS sequence"/>
</dbReference>
<dbReference type="SUPFAM" id="SSF50249">
    <property type="entry name" value="Nucleic acid-binding proteins"/>
    <property type="match status" value="1"/>
</dbReference>
<keyword evidence="2" id="KW-1133">Transmembrane helix</keyword>
<dbReference type="Pfam" id="PF00313">
    <property type="entry name" value="CSD"/>
    <property type="match status" value="1"/>
</dbReference>
<evidence type="ECO:0000259" key="3">
    <source>
        <dbReference type="PROSITE" id="PS51857"/>
    </source>
</evidence>
<dbReference type="GO" id="GO:0043488">
    <property type="term" value="P:regulation of mRNA stability"/>
    <property type="evidence" value="ECO:0007669"/>
    <property type="project" value="TreeGrafter"/>
</dbReference>
<feature type="transmembrane region" description="Helical" evidence="2">
    <location>
        <begin position="82"/>
        <end position="101"/>
    </location>
</feature>
<feature type="domain" description="CSD" evidence="3">
    <location>
        <begin position="3"/>
        <end position="68"/>
    </location>
</feature>
<feature type="transmembrane region" description="Helical" evidence="2">
    <location>
        <begin position="138"/>
        <end position="158"/>
    </location>
</feature>
<accession>A0A7Y9LP60</accession>